<organism evidence="2 3">
    <name type="scientific">Pararge aegeria aegeria</name>
    <dbReference type="NCBI Taxonomy" id="348720"/>
    <lineage>
        <taxon>Eukaryota</taxon>
        <taxon>Metazoa</taxon>
        <taxon>Ecdysozoa</taxon>
        <taxon>Arthropoda</taxon>
        <taxon>Hexapoda</taxon>
        <taxon>Insecta</taxon>
        <taxon>Pterygota</taxon>
        <taxon>Neoptera</taxon>
        <taxon>Endopterygota</taxon>
        <taxon>Lepidoptera</taxon>
        <taxon>Glossata</taxon>
        <taxon>Ditrysia</taxon>
        <taxon>Papilionoidea</taxon>
        <taxon>Nymphalidae</taxon>
        <taxon>Satyrinae</taxon>
        <taxon>Satyrini</taxon>
        <taxon>Parargina</taxon>
        <taxon>Pararge</taxon>
    </lineage>
</organism>
<name>A0A8S4QMU7_9NEOP</name>
<reference evidence="2" key="1">
    <citation type="submission" date="2022-03" db="EMBL/GenBank/DDBJ databases">
        <authorList>
            <person name="Lindestad O."/>
        </authorList>
    </citation>
    <scope>NUCLEOTIDE SEQUENCE</scope>
</reference>
<proteinExistence type="predicted"/>
<gene>
    <name evidence="2" type="primary">jg9130</name>
    <name evidence="2" type="ORF">PAEG_LOCUS2789</name>
</gene>
<comment type="caution">
    <text evidence="2">The sequence shown here is derived from an EMBL/GenBank/DDBJ whole genome shotgun (WGS) entry which is preliminary data.</text>
</comment>
<dbReference type="OrthoDB" id="7474798at2759"/>
<keyword evidence="3" id="KW-1185">Reference proteome</keyword>
<evidence type="ECO:0000313" key="3">
    <source>
        <dbReference type="Proteomes" id="UP000838756"/>
    </source>
</evidence>
<evidence type="ECO:0000256" key="1">
    <source>
        <dbReference type="SAM" id="Coils"/>
    </source>
</evidence>
<dbReference type="EMBL" id="CAKXAJ010008687">
    <property type="protein sequence ID" value="CAH2210940.1"/>
    <property type="molecule type" value="Genomic_DNA"/>
</dbReference>
<protein>
    <submittedName>
        <fullName evidence="2">Jg9130 protein</fullName>
    </submittedName>
</protein>
<dbReference type="Proteomes" id="UP000838756">
    <property type="component" value="Unassembled WGS sequence"/>
</dbReference>
<sequence length="266" mass="30232">MMTRRALARQEQSKLQLALKELKASKELCTQLNSERDENEKELLDVLRNNNRLKSELSDLHIKHAGFLTMFFFTVEASDILIAKNAHNLEKLVRAWIELTPSKVKSKSYPLGYHRFYNFLREVKAFDNEDVGILLRNSGCWFSERGIKVLLASTCGYCGFSLLLMRWASADVAKIGALSPTSRMTRGIPTRGSAYTTLSRYAKKRAMLEVYLHDQNENEEIRRTTRVTDIAVVAMRGAPCSEIRSKRPKTGDSGTPYKIPMFSSGL</sequence>
<evidence type="ECO:0000313" key="2">
    <source>
        <dbReference type="EMBL" id="CAH2210940.1"/>
    </source>
</evidence>
<accession>A0A8S4QMU7</accession>
<keyword evidence="1" id="KW-0175">Coiled coil</keyword>
<dbReference type="AlphaFoldDB" id="A0A8S4QMU7"/>
<feature type="coiled-coil region" evidence="1">
    <location>
        <begin position="5"/>
        <end position="56"/>
    </location>
</feature>